<comment type="caution">
    <text evidence="1">The sequence shown here is derived from an EMBL/GenBank/DDBJ whole genome shotgun (WGS) entry which is preliminary data.</text>
</comment>
<dbReference type="RefSeq" id="WP_255044534.1">
    <property type="nucleotide sequence ID" value="NZ_JANEYT010000072.1"/>
</dbReference>
<evidence type="ECO:0000313" key="2">
    <source>
        <dbReference type="Proteomes" id="UP001524460"/>
    </source>
</evidence>
<evidence type="ECO:0000313" key="1">
    <source>
        <dbReference type="EMBL" id="MCQ1060457.1"/>
    </source>
</evidence>
<accession>A0ABT1N6T2</accession>
<keyword evidence="2" id="KW-1185">Reference proteome</keyword>
<organism evidence="1 2">
    <name type="scientific">Photobacterium pectinilyticum</name>
    <dbReference type="NCBI Taxonomy" id="2906793"/>
    <lineage>
        <taxon>Bacteria</taxon>
        <taxon>Pseudomonadati</taxon>
        <taxon>Pseudomonadota</taxon>
        <taxon>Gammaproteobacteria</taxon>
        <taxon>Vibrionales</taxon>
        <taxon>Vibrionaceae</taxon>
        <taxon>Photobacterium</taxon>
    </lineage>
</organism>
<protein>
    <submittedName>
        <fullName evidence="1">DUF3482 domain-containing protein</fullName>
    </submittedName>
</protein>
<name>A0ABT1N6T2_9GAMM</name>
<proteinExistence type="predicted"/>
<gene>
    <name evidence="1" type="ORF">NHN17_20645</name>
</gene>
<dbReference type="Proteomes" id="UP001524460">
    <property type="component" value="Unassembled WGS sequence"/>
</dbReference>
<dbReference type="EMBL" id="JANEYT010000072">
    <property type="protein sequence ID" value="MCQ1060457.1"/>
    <property type="molecule type" value="Genomic_DNA"/>
</dbReference>
<sequence>MIEHAEEDRGSVKTQVNAAVVGELNNVRYENELAELSAQDLRFNAALDEYSNVRKFLGSPENILGSEKTKHGEIAEQVEVGVRNAKSILHNESATATFESVGRTAPEDYIIDGIKVQSKFINGTRANLDHVLDHMDKYQEFGRDGSYYHIPKDHFDIITKVRNGQDVDGLSDRAVNTLLKKVALVEEKTGLSFEDVVKPGVSDYAEIQQGTVEGTLELHEDALESENDAIKDEISKDHQASLQDGLKTAAIAGAISGGISLATAIYSKNKEGKKLLQGDYTAEDWKDIGVITAKGAASGAVTGAAIYGLTNCGGMAAPFAGAVVGSIKGIGSLLIEFDNGNMSLDELYDEGLALCSESAMVGVASFAGQVLIPIPVLGAVVGSIAGKLLCENIGSHSKELAKKLNEETNKYIEKLDAIHAEAFYKLTQHFSHLHSLTEAAFKVENNTKLFELSVELAEEHGVCESKIVKDIDALDAFMLD</sequence>
<reference evidence="1 2" key="1">
    <citation type="submission" date="2022-07" db="EMBL/GenBank/DDBJ databases">
        <title>Photobacterium pectinilyticum sp. nov., a marine bacterium isolated from surface seawater of Qingdao offshore.</title>
        <authorList>
            <person name="Wang X."/>
        </authorList>
    </citation>
    <scope>NUCLEOTIDE SEQUENCE [LARGE SCALE GENOMIC DNA]</scope>
    <source>
        <strain evidence="1 2">ZSDE20</strain>
    </source>
</reference>